<reference evidence="1 2" key="1">
    <citation type="submission" date="2020-08" db="EMBL/GenBank/DDBJ databases">
        <title>Sequencing the genomes of 1000 actinobacteria strains.</title>
        <authorList>
            <person name="Klenk H.-P."/>
        </authorList>
    </citation>
    <scope>NUCLEOTIDE SEQUENCE [LARGE SCALE GENOMIC DNA]</scope>
    <source>
        <strain evidence="1 2">DSM 44230</strain>
    </source>
</reference>
<dbReference type="InterPro" id="IPR011990">
    <property type="entry name" value="TPR-like_helical_dom_sf"/>
</dbReference>
<dbReference type="AlphaFoldDB" id="A0A7W7FYL7"/>
<accession>A0A7W7FYL7</accession>
<proteinExistence type="predicted"/>
<organism evidence="1 2">
    <name type="scientific">Crossiella cryophila</name>
    <dbReference type="NCBI Taxonomy" id="43355"/>
    <lineage>
        <taxon>Bacteria</taxon>
        <taxon>Bacillati</taxon>
        <taxon>Actinomycetota</taxon>
        <taxon>Actinomycetes</taxon>
        <taxon>Pseudonocardiales</taxon>
        <taxon>Pseudonocardiaceae</taxon>
        <taxon>Crossiella</taxon>
    </lineage>
</organism>
<dbReference type="Gene3D" id="1.25.40.10">
    <property type="entry name" value="Tetratricopeptide repeat domain"/>
    <property type="match status" value="1"/>
</dbReference>
<dbReference type="RefSeq" id="WP_185008625.1">
    <property type="nucleotide sequence ID" value="NZ_BAAAUI010000063.1"/>
</dbReference>
<sequence length="715" mass="77326">MTDTGGVRNQVGGGDLGAVVQAGTIQHLSFAGTGSPQAVPRQLPLAVRGFTGRSEHLAALDALLPDTNQDTGGAVVISAVDGTAGVGKTALAVQWAHRVQHRFPEGTLFANLRGYGPGTPATPEEVLAGFLHALGIPAERIPPGVDAQAGVYRSVLAGRRVLIVLDNANAVAQVRPLLPGSSGCLVLITSRASLTGLVIGESATRLTLDLLTPSESLHLLGEALGADRVKGEPDAVNALIRCCARLPLALRIAAGQAAAHAHTTIAELVAEMADDRSRLDTLSATGDESLAVRAVFDWSYHQLTPEQACLFRRLGLHPGPEISLHVAATTGELGLMEARRLMNALIGAHLIQQVARDRYRFHDLLRAYAADRAEVEDTPADRIRIRRALVQWYAHHAKTAFLARNPAFSEWYPALKIPTSTYPEMKFDGASNASAWMETEVENLISAMHQAVSCNLHQITLLISTSIWSFLHQQGRRATMIELDQISLKVARGMGDSLAEYHALSLLGETLAAVSRFDESFAVYQQCLIMARDSRDSWREAAALLSLGHWFNRQKKYGEALNHLRAALPMSRGAQQGRLEGTIEGNLSTSNAGLGNFRQALLHAERELPLRRQAGDRQGELLALRHMARAHQGLDAHDEAISLCERALEIDHEFVREKAEILETVGQSLCHTGQTGRAIAFWQEALSIFEALGDGEAVELRGRLLELKATLNKGN</sequence>
<keyword evidence="2" id="KW-1185">Reference proteome</keyword>
<dbReference type="InterPro" id="IPR019734">
    <property type="entry name" value="TPR_rpt"/>
</dbReference>
<dbReference type="Proteomes" id="UP000533598">
    <property type="component" value="Unassembled WGS sequence"/>
</dbReference>
<dbReference type="PRINTS" id="PR00364">
    <property type="entry name" value="DISEASERSIST"/>
</dbReference>
<dbReference type="InterPro" id="IPR027417">
    <property type="entry name" value="P-loop_NTPase"/>
</dbReference>
<dbReference type="PANTHER" id="PTHR47691">
    <property type="entry name" value="REGULATOR-RELATED"/>
    <property type="match status" value="1"/>
</dbReference>
<dbReference type="Pfam" id="PF13424">
    <property type="entry name" value="TPR_12"/>
    <property type="match status" value="1"/>
</dbReference>
<dbReference type="EMBL" id="JACHMH010000001">
    <property type="protein sequence ID" value="MBB4681788.1"/>
    <property type="molecule type" value="Genomic_DNA"/>
</dbReference>
<dbReference type="SUPFAM" id="SSF48452">
    <property type="entry name" value="TPR-like"/>
    <property type="match status" value="1"/>
</dbReference>
<dbReference type="SUPFAM" id="SSF52540">
    <property type="entry name" value="P-loop containing nucleoside triphosphate hydrolases"/>
    <property type="match status" value="1"/>
</dbReference>
<name>A0A7W7FYL7_9PSEU</name>
<gene>
    <name evidence="1" type="ORF">HNR67_007906</name>
</gene>
<protein>
    <submittedName>
        <fullName evidence="1">Tetratricopeptide (TPR) repeat protein</fullName>
    </submittedName>
</protein>
<evidence type="ECO:0000313" key="1">
    <source>
        <dbReference type="EMBL" id="MBB4681788.1"/>
    </source>
</evidence>
<dbReference type="PANTHER" id="PTHR47691:SF3">
    <property type="entry name" value="HTH-TYPE TRANSCRIPTIONAL REGULATOR RV0890C-RELATED"/>
    <property type="match status" value="1"/>
</dbReference>
<comment type="caution">
    <text evidence="1">The sequence shown here is derived from an EMBL/GenBank/DDBJ whole genome shotgun (WGS) entry which is preliminary data.</text>
</comment>
<dbReference type="Gene3D" id="3.40.50.300">
    <property type="entry name" value="P-loop containing nucleotide triphosphate hydrolases"/>
    <property type="match status" value="1"/>
</dbReference>
<dbReference type="GO" id="GO:0043531">
    <property type="term" value="F:ADP binding"/>
    <property type="evidence" value="ECO:0007669"/>
    <property type="project" value="InterPro"/>
</dbReference>
<evidence type="ECO:0000313" key="2">
    <source>
        <dbReference type="Proteomes" id="UP000533598"/>
    </source>
</evidence>
<dbReference type="SMART" id="SM00028">
    <property type="entry name" value="TPR"/>
    <property type="match status" value="4"/>
</dbReference>